<name>A0A0F9T9F4_9ZZZZ</name>
<gene>
    <name evidence="1" type="ORF">LCGC14_0355720</name>
</gene>
<reference evidence="1" key="1">
    <citation type="journal article" date="2015" name="Nature">
        <title>Complex archaea that bridge the gap between prokaryotes and eukaryotes.</title>
        <authorList>
            <person name="Spang A."/>
            <person name="Saw J.H."/>
            <person name="Jorgensen S.L."/>
            <person name="Zaremba-Niedzwiedzka K."/>
            <person name="Martijn J."/>
            <person name="Lind A.E."/>
            <person name="van Eijk R."/>
            <person name="Schleper C."/>
            <person name="Guy L."/>
            <person name="Ettema T.J."/>
        </authorList>
    </citation>
    <scope>NUCLEOTIDE SEQUENCE</scope>
</reference>
<proteinExistence type="predicted"/>
<evidence type="ECO:0000313" key="1">
    <source>
        <dbReference type="EMBL" id="KKN77835.1"/>
    </source>
</evidence>
<organism evidence="1">
    <name type="scientific">marine sediment metagenome</name>
    <dbReference type="NCBI Taxonomy" id="412755"/>
    <lineage>
        <taxon>unclassified sequences</taxon>
        <taxon>metagenomes</taxon>
        <taxon>ecological metagenomes</taxon>
    </lineage>
</organism>
<dbReference type="EMBL" id="LAZR01000272">
    <property type="protein sequence ID" value="KKN77835.1"/>
    <property type="molecule type" value="Genomic_DNA"/>
</dbReference>
<accession>A0A0F9T9F4</accession>
<comment type="caution">
    <text evidence="1">The sequence shown here is derived from an EMBL/GenBank/DDBJ whole genome shotgun (WGS) entry which is preliminary data.</text>
</comment>
<protein>
    <submittedName>
        <fullName evidence="1">Uncharacterized protein</fullName>
    </submittedName>
</protein>
<dbReference type="AlphaFoldDB" id="A0A0F9T9F4"/>
<sequence length="40" mass="4544">MTDQEAIAEIEECTGLHVCIDPPPRMADLQDLLETVRRYA</sequence>